<organism evidence="2 3">
    <name type="scientific">Pleurodeles waltl</name>
    <name type="common">Iberian ribbed newt</name>
    <dbReference type="NCBI Taxonomy" id="8319"/>
    <lineage>
        <taxon>Eukaryota</taxon>
        <taxon>Metazoa</taxon>
        <taxon>Chordata</taxon>
        <taxon>Craniata</taxon>
        <taxon>Vertebrata</taxon>
        <taxon>Euteleostomi</taxon>
        <taxon>Amphibia</taxon>
        <taxon>Batrachia</taxon>
        <taxon>Caudata</taxon>
        <taxon>Salamandroidea</taxon>
        <taxon>Salamandridae</taxon>
        <taxon>Pleurodelinae</taxon>
        <taxon>Pleurodeles</taxon>
    </lineage>
</organism>
<keyword evidence="3" id="KW-1185">Reference proteome</keyword>
<feature type="compositionally biased region" description="Basic and acidic residues" evidence="1">
    <location>
        <begin position="42"/>
        <end position="68"/>
    </location>
</feature>
<reference evidence="2" key="1">
    <citation type="journal article" date="2022" name="bioRxiv">
        <title>Sequencing and chromosome-scale assembly of the giantPleurodeles waltlgenome.</title>
        <authorList>
            <person name="Brown T."/>
            <person name="Elewa A."/>
            <person name="Iarovenko S."/>
            <person name="Subramanian E."/>
            <person name="Araus A.J."/>
            <person name="Petzold A."/>
            <person name="Susuki M."/>
            <person name="Suzuki K.-i.T."/>
            <person name="Hayashi T."/>
            <person name="Toyoda A."/>
            <person name="Oliveira C."/>
            <person name="Osipova E."/>
            <person name="Leigh N.D."/>
            <person name="Simon A."/>
            <person name="Yun M.H."/>
        </authorList>
    </citation>
    <scope>NUCLEOTIDE SEQUENCE</scope>
    <source>
        <strain evidence="2">20211129_DDA</strain>
        <tissue evidence="2">Liver</tissue>
    </source>
</reference>
<accession>A0AAV7SB65</accession>
<evidence type="ECO:0000313" key="3">
    <source>
        <dbReference type="Proteomes" id="UP001066276"/>
    </source>
</evidence>
<comment type="caution">
    <text evidence="2">The sequence shown here is derived from an EMBL/GenBank/DDBJ whole genome shotgun (WGS) entry which is preliminary data.</text>
</comment>
<proteinExistence type="predicted"/>
<gene>
    <name evidence="2" type="ORF">NDU88_002525</name>
</gene>
<dbReference type="AlphaFoldDB" id="A0AAV7SB65"/>
<dbReference type="Proteomes" id="UP001066276">
    <property type="component" value="Chromosome 4_2"/>
</dbReference>
<name>A0AAV7SB65_PLEWA</name>
<evidence type="ECO:0000313" key="2">
    <source>
        <dbReference type="EMBL" id="KAJ1162046.1"/>
    </source>
</evidence>
<sequence length="86" mass="9120">MSPGLAVATPDSPADNDRLDQAQQAVNGIGDESDTTNNGKSQLEHRLCKESPEVDIGGKEEGPGDKLDIIEPMSDEVFKKLATPIS</sequence>
<dbReference type="EMBL" id="JANPWB010000008">
    <property type="protein sequence ID" value="KAJ1162046.1"/>
    <property type="molecule type" value="Genomic_DNA"/>
</dbReference>
<feature type="region of interest" description="Disordered" evidence="1">
    <location>
        <begin position="1"/>
        <end position="68"/>
    </location>
</feature>
<protein>
    <submittedName>
        <fullName evidence="2">Uncharacterized protein</fullName>
    </submittedName>
</protein>
<evidence type="ECO:0000256" key="1">
    <source>
        <dbReference type="SAM" id="MobiDB-lite"/>
    </source>
</evidence>